<evidence type="ECO:0000256" key="2">
    <source>
        <dbReference type="ARBA" id="ARBA00023002"/>
    </source>
</evidence>
<dbReference type="InterPro" id="IPR006058">
    <property type="entry name" value="2Fe2S_fd_BS"/>
</dbReference>
<feature type="domain" description="2Fe-2S ferredoxin-type" evidence="4">
    <location>
        <begin position="11"/>
        <end position="87"/>
    </location>
</feature>
<dbReference type="SUPFAM" id="SSF47741">
    <property type="entry name" value="CO dehydrogenase ISP C-domain like"/>
    <property type="match status" value="1"/>
</dbReference>
<dbReference type="InterPro" id="IPR002888">
    <property type="entry name" value="2Fe-2S-bd"/>
</dbReference>
<comment type="caution">
    <text evidence="5">The sequence shown here is derived from an EMBL/GenBank/DDBJ whole genome shotgun (WGS) entry which is preliminary data.</text>
</comment>
<dbReference type="RefSeq" id="WP_344607936.1">
    <property type="nucleotide sequence ID" value="NZ_BAAAHE010000042.1"/>
</dbReference>
<evidence type="ECO:0000313" key="6">
    <source>
        <dbReference type="Proteomes" id="UP001500957"/>
    </source>
</evidence>
<dbReference type="Gene3D" id="1.10.150.120">
    <property type="entry name" value="[2Fe-2S]-binding domain"/>
    <property type="match status" value="1"/>
</dbReference>
<evidence type="ECO:0000256" key="3">
    <source>
        <dbReference type="ARBA" id="ARBA00023004"/>
    </source>
</evidence>
<dbReference type="InterPro" id="IPR001041">
    <property type="entry name" value="2Fe-2S_ferredoxin-type"/>
</dbReference>
<sequence length="172" mass="18004">MSTPTDLAADQLVRLRVNGEPLTAVVEPRTNLADVLREQAGLTGTHTSCHQGWCGACTVLIDGCSARSCLTLAVAATDTEVTTVEGLGEPDGSLTALQEAFVEHFAFQCGFCTPGFLVLATEILDEARAGTTFTRDDLAQRLAANVCRCTGYVGILNAVEAALAAQGTEVRS</sequence>
<proteinExistence type="predicted"/>
<dbReference type="PROSITE" id="PS51085">
    <property type="entry name" value="2FE2S_FER_2"/>
    <property type="match status" value="1"/>
</dbReference>
<evidence type="ECO:0000313" key="5">
    <source>
        <dbReference type="EMBL" id="GAA0631618.1"/>
    </source>
</evidence>
<name>A0ABP3SFK9_9ACTN</name>
<dbReference type="InterPro" id="IPR012675">
    <property type="entry name" value="Beta-grasp_dom_sf"/>
</dbReference>
<dbReference type="EMBL" id="BAAAHE010000042">
    <property type="protein sequence ID" value="GAA0631618.1"/>
    <property type="molecule type" value="Genomic_DNA"/>
</dbReference>
<dbReference type="InterPro" id="IPR036884">
    <property type="entry name" value="2Fe-2S-bd_dom_sf"/>
</dbReference>
<keyword evidence="3" id="KW-0408">Iron</keyword>
<keyword evidence="6" id="KW-1185">Reference proteome</keyword>
<keyword evidence="2" id="KW-0560">Oxidoreductase</keyword>
<keyword evidence="1" id="KW-0479">Metal-binding</keyword>
<organism evidence="5 6">
    <name type="scientific">Sporichthya brevicatena</name>
    <dbReference type="NCBI Taxonomy" id="171442"/>
    <lineage>
        <taxon>Bacteria</taxon>
        <taxon>Bacillati</taxon>
        <taxon>Actinomycetota</taxon>
        <taxon>Actinomycetes</taxon>
        <taxon>Sporichthyales</taxon>
        <taxon>Sporichthyaceae</taxon>
        <taxon>Sporichthya</taxon>
    </lineage>
</organism>
<reference evidence="6" key="1">
    <citation type="journal article" date="2019" name="Int. J. Syst. Evol. Microbiol.">
        <title>The Global Catalogue of Microorganisms (GCM) 10K type strain sequencing project: providing services to taxonomists for standard genome sequencing and annotation.</title>
        <authorList>
            <consortium name="The Broad Institute Genomics Platform"/>
            <consortium name="The Broad Institute Genome Sequencing Center for Infectious Disease"/>
            <person name="Wu L."/>
            <person name="Ma J."/>
        </authorList>
    </citation>
    <scope>NUCLEOTIDE SEQUENCE [LARGE SCALE GENOMIC DNA]</scope>
    <source>
        <strain evidence="6">JCM 10671</strain>
    </source>
</reference>
<evidence type="ECO:0000259" key="4">
    <source>
        <dbReference type="PROSITE" id="PS51085"/>
    </source>
</evidence>
<dbReference type="Pfam" id="PF00111">
    <property type="entry name" value="Fer2"/>
    <property type="match status" value="1"/>
</dbReference>
<dbReference type="CDD" id="cd00207">
    <property type="entry name" value="fer2"/>
    <property type="match status" value="1"/>
</dbReference>
<dbReference type="PANTHER" id="PTHR45331">
    <property type="entry name" value="OXIDOREDUCTASE, IRON-SULPHUR BINDING SUBUNIT-RELATED-RELATED"/>
    <property type="match status" value="1"/>
</dbReference>
<evidence type="ECO:0000256" key="1">
    <source>
        <dbReference type="ARBA" id="ARBA00022723"/>
    </source>
</evidence>
<dbReference type="SUPFAM" id="SSF54292">
    <property type="entry name" value="2Fe-2S ferredoxin-like"/>
    <property type="match status" value="1"/>
</dbReference>
<dbReference type="PROSITE" id="PS00197">
    <property type="entry name" value="2FE2S_FER_1"/>
    <property type="match status" value="1"/>
</dbReference>
<accession>A0ABP3SFK9</accession>
<dbReference type="Pfam" id="PF01799">
    <property type="entry name" value="Fer2_2"/>
    <property type="match status" value="1"/>
</dbReference>
<dbReference type="PANTHER" id="PTHR45331:SF2">
    <property type="entry name" value="OXIDOREDUCTASE WITH IRON-SULFUR SUBUNIT"/>
    <property type="match status" value="1"/>
</dbReference>
<dbReference type="InterPro" id="IPR036010">
    <property type="entry name" value="2Fe-2S_ferredoxin-like_sf"/>
</dbReference>
<dbReference type="Proteomes" id="UP001500957">
    <property type="component" value="Unassembled WGS sequence"/>
</dbReference>
<dbReference type="Gene3D" id="3.10.20.30">
    <property type="match status" value="1"/>
</dbReference>
<protein>
    <submittedName>
        <fullName evidence="5">(2Fe-2S)-binding protein</fullName>
    </submittedName>
</protein>
<dbReference type="InterPro" id="IPR052914">
    <property type="entry name" value="Aldehyde_Oxdr_Iron-Sulfur"/>
</dbReference>
<gene>
    <name evidence="5" type="ORF">GCM10009547_39320</name>
</gene>